<dbReference type="AlphaFoldDB" id="A0A9X2D2W9"/>
<keyword evidence="3" id="KW-1185">Reference proteome</keyword>
<evidence type="ECO:0000256" key="1">
    <source>
        <dbReference type="SAM" id="Phobius"/>
    </source>
</evidence>
<gene>
    <name evidence="2" type="ORF">LOX96_15815</name>
</gene>
<evidence type="ECO:0000313" key="3">
    <source>
        <dbReference type="Proteomes" id="UP001139721"/>
    </source>
</evidence>
<accession>A0A9X2D2W9</accession>
<keyword evidence="1" id="KW-0472">Membrane</keyword>
<protein>
    <submittedName>
        <fullName evidence="2">Uncharacterized protein</fullName>
    </submittedName>
</protein>
<feature type="transmembrane region" description="Helical" evidence="1">
    <location>
        <begin position="9"/>
        <end position="28"/>
    </location>
</feature>
<dbReference type="RefSeq" id="WP_250424395.1">
    <property type="nucleotide sequence ID" value="NZ_JAJKBJ010000030.1"/>
</dbReference>
<dbReference type="Proteomes" id="UP001139721">
    <property type="component" value="Unassembled WGS sequence"/>
</dbReference>
<evidence type="ECO:0000313" key="2">
    <source>
        <dbReference type="EMBL" id="MCL9685569.1"/>
    </source>
</evidence>
<name>A0A9X2D2W9_9GAMM</name>
<dbReference type="InterPro" id="IPR028978">
    <property type="entry name" value="Chorismate_lyase_/UTRA_dom_sf"/>
</dbReference>
<keyword evidence="1" id="KW-0812">Transmembrane</keyword>
<dbReference type="Gene3D" id="3.40.1410.10">
    <property type="entry name" value="Chorismate lyase-like"/>
    <property type="match status" value="1"/>
</dbReference>
<organism evidence="2 3">
    <name type="scientific">Legionella maioricensis</name>
    <dbReference type="NCBI Taxonomy" id="2896528"/>
    <lineage>
        <taxon>Bacteria</taxon>
        <taxon>Pseudomonadati</taxon>
        <taxon>Pseudomonadota</taxon>
        <taxon>Gammaproteobacteria</taxon>
        <taxon>Legionellales</taxon>
        <taxon>Legionellaceae</taxon>
        <taxon>Legionella</taxon>
    </lineage>
</organism>
<reference evidence="2" key="1">
    <citation type="submission" date="2021-11" db="EMBL/GenBank/DDBJ databases">
        <title>Legionella maioricencis sp. nov., a new species isolated from hot water samples in Mallorca.</title>
        <authorList>
            <person name="Crespi S."/>
            <person name="Drasar V."/>
            <person name="Salva-Serra F."/>
            <person name="Jaen-Luchoro D."/>
            <person name="Pineiro-Iglesias B."/>
            <person name="Aliaga F."/>
            <person name="Fernandez-Juarez V."/>
            <person name="Coll G."/>
            <person name="Moore E.R.B."/>
            <person name="Bennasar-Figueras A."/>
        </authorList>
    </citation>
    <scope>NUCLEOTIDE SEQUENCE</scope>
    <source>
        <strain evidence="2">HCPI-6</strain>
    </source>
</reference>
<keyword evidence="1" id="KW-1133">Transmembrane helix</keyword>
<proteinExistence type="predicted"/>
<comment type="caution">
    <text evidence="2">The sequence shown here is derived from an EMBL/GenBank/DDBJ whole genome shotgun (WGS) entry which is preliminary data.</text>
</comment>
<dbReference type="EMBL" id="JAJKBJ010000030">
    <property type="protein sequence ID" value="MCL9685569.1"/>
    <property type="molecule type" value="Genomic_DNA"/>
</dbReference>
<sequence>MVCQFARQYAFYLLIVCFSASFSSLFAITSNNQQATIQQRMDDLAVFLGAPRFSSSEVNKECLPTPYDFLLVQPLMTMGIEKYYQRTPSIQLIHGRMDQKRNTYSRAIYMLLDRNKYKSEISKPKDPKQVVVELAFITINFNELSEQAIAAILNTNVPFGKILINNKINTFTEDRAYFSVKCNFDLVRLLHCRKNNIIYGRVNTLIRKDNKKWVAKVIEILPGLTCKNKDCSVLLEN</sequence>